<name>A0ABW7EXN8_9BURK</name>
<dbReference type="RefSeq" id="WP_394476327.1">
    <property type="nucleotide sequence ID" value="NZ_JBIGHV010000002.1"/>
</dbReference>
<feature type="chain" id="PRO_5045420154" evidence="1">
    <location>
        <begin position="26"/>
        <end position="157"/>
    </location>
</feature>
<organism evidence="2 3">
    <name type="scientific">Pelomonas parva</name>
    <dbReference type="NCBI Taxonomy" id="3299032"/>
    <lineage>
        <taxon>Bacteria</taxon>
        <taxon>Pseudomonadati</taxon>
        <taxon>Pseudomonadota</taxon>
        <taxon>Betaproteobacteria</taxon>
        <taxon>Burkholderiales</taxon>
        <taxon>Sphaerotilaceae</taxon>
        <taxon>Roseateles</taxon>
    </lineage>
</organism>
<dbReference type="EMBL" id="JBIGHV010000002">
    <property type="protein sequence ID" value="MFG6429124.1"/>
    <property type="molecule type" value="Genomic_DNA"/>
</dbReference>
<keyword evidence="3" id="KW-1185">Reference proteome</keyword>
<evidence type="ECO:0000256" key="1">
    <source>
        <dbReference type="SAM" id="SignalP"/>
    </source>
</evidence>
<protein>
    <submittedName>
        <fullName evidence="2">Uncharacterized protein</fullName>
    </submittedName>
</protein>
<accession>A0ABW7EXN8</accession>
<sequence>MLLPQARRTLLALATTCLLAGPALALDLITPAEAARDRAAEAAQPASPVFRAKAFTPGAPLIEVRQPGRLEGIKAPFPIQLGFKGSDGAELDLKSFRVLYGFLKLDITARLLEKARLTADGLVLDDAAIPSGSHRLRIQLKDSKGREGELDVVLKVL</sequence>
<dbReference type="Proteomes" id="UP001606210">
    <property type="component" value="Unassembled WGS sequence"/>
</dbReference>
<gene>
    <name evidence="2" type="ORF">ACG00Y_04335</name>
</gene>
<keyword evidence="1" id="KW-0732">Signal</keyword>
<proteinExistence type="predicted"/>
<evidence type="ECO:0000313" key="3">
    <source>
        <dbReference type="Proteomes" id="UP001606210"/>
    </source>
</evidence>
<evidence type="ECO:0000313" key="2">
    <source>
        <dbReference type="EMBL" id="MFG6429124.1"/>
    </source>
</evidence>
<reference evidence="2 3" key="1">
    <citation type="submission" date="2024-08" db="EMBL/GenBank/DDBJ databases">
        <authorList>
            <person name="Lu H."/>
        </authorList>
    </citation>
    <scope>NUCLEOTIDE SEQUENCE [LARGE SCALE GENOMIC DNA]</scope>
    <source>
        <strain evidence="2 3">LYH14W</strain>
    </source>
</reference>
<comment type="caution">
    <text evidence="2">The sequence shown here is derived from an EMBL/GenBank/DDBJ whole genome shotgun (WGS) entry which is preliminary data.</text>
</comment>
<feature type="signal peptide" evidence="1">
    <location>
        <begin position="1"/>
        <end position="25"/>
    </location>
</feature>